<comment type="pathway">
    <text evidence="8">Aminoacyl-tRNA biosynthesis; selenocysteinyl-tRNA(Sec) biosynthesis; selenocysteinyl-tRNA(Sec) from L-seryl-tRNA(Sec) (bacterial route): step 1/1.</text>
</comment>
<dbReference type="EC" id="2.9.1.1" evidence="8"/>
<dbReference type="InterPro" id="IPR015424">
    <property type="entry name" value="PyrdxlP-dep_Trfase"/>
</dbReference>
<evidence type="ECO:0000313" key="10">
    <source>
        <dbReference type="Proteomes" id="UP001597452"/>
    </source>
</evidence>
<comment type="catalytic activity">
    <reaction evidence="8">
        <text>L-seryl-tRNA(Sec) + selenophosphate + H(+) = L-selenocysteinyl-tRNA(Sec) + phosphate</text>
        <dbReference type="Rhea" id="RHEA:22728"/>
        <dbReference type="Rhea" id="RHEA-COMP:9742"/>
        <dbReference type="Rhea" id="RHEA-COMP:9743"/>
        <dbReference type="ChEBI" id="CHEBI:15378"/>
        <dbReference type="ChEBI" id="CHEBI:16144"/>
        <dbReference type="ChEBI" id="CHEBI:43474"/>
        <dbReference type="ChEBI" id="CHEBI:78533"/>
        <dbReference type="ChEBI" id="CHEBI:78573"/>
        <dbReference type="EC" id="2.9.1.1"/>
    </reaction>
</comment>
<dbReference type="PANTHER" id="PTHR32328">
    <property type="entry name" value="L-SERYL-TRNA(SEC) SELENIUM TRANSFERASE"/>
    <property type="match status" value="1"/>
</dbReference>
<evidence type="ECO:0000256" key="5">
    <source>
        <dbReference type="ARBA" id="ARBA00022917"/>
    </source>
</evidence>
<comment type="subcellular location">
    <subcellularLocation>
        <location evidence="8">Cytoplasm</location>
    </subcellularLocation>
</comment>
<dbReference type="PANTHER" id="PTHR32328:SF0">
    <property type="entry name" value="L-SERYL-TRNA(SEC) SELENIUM TRANSFERASE"/>
    <property type="match status" value="1"/>
</dbReference>
<proteinExistence type="inferred from homology"/>
<dbReference type="RefSeq" id="WP_377328127.1">
    <property type="nucleotide sequence ID" value="NZ_JBHUMZ010000016.1"/>
</dbReference>
<evidence type="ECO:0000256" key="6">
    <source>
        <dbReference type="ARBA" id="ARBA00023266"/>
    </source>
</evidence>
<dbReference type="SUPFAM" id="SSF53383">
    <property type="entry name" value="PLP-dependent transferases"/>
    <property type="match status" value="1"/>
</dbReference>
<organism evidence="9 10">
    <name type="scientific">Piscibacillus salipiscarius</name>
    <dbReference type="NCBI Taxonomy" id="299480"/>
    <lineage>
        <taxon>Bacteria</taxon>
        <taxon>Bacillati</taxon>
        <taxon>Bacillota</taxon>
        <taxon>Bacilli</taxon>
        <taxon>Bacillales</taxon>
        <taxon>Bacillaceae</taxon>
        <taxon>Piscibacillus</taxon>
    </lineage>
</organism>
<dbReference type="GO" id="GO:0004125">
    <property type="term" value="F:L-seryl-tRNA(Sec) selenium transferase activity"/>
    <property type="evidence" value="ECO:0007669"/>
    <property type="project" value="UniProtKB-EC"/>
</dbReference>
<evidence type="ECO:0000256" key="4">
    <source>
        <dbReference type="ARBA" id="ARBA00022898"/>
    </source>
</evidence>
<comment type="function">
    <text evidence="8">Converts seryl-tRNA(Sec) to selenocysteinyl-tRNA(Sec) required for selenoprotein biosynthesis.</text>
</comment>
<evidence type="ECO:0000256" key="3">
    <source>
        <dbReference type="ARBA" id="ARBA00022679"/>
    </source>
</evidence>
<feature type="modified residue" description="N6-(pyridoxal phosphate)lysine" evidence="8">
    <location>
        <position position="297"/>
    </location>
</feature>
<comment type="cofactor">
    <cofactor evidence="1 8">
        <name>pyridoxal 5'-phosphate</name>
        <dbReference type="ChEBI" id="CHEBI:597326"/>
    </cofactor>
</comment>
<keyword evidence="10" id="KW-1185">Reference proteome</keyword>
<protein>
    <recommendedName>
        <fullName evidence="8">L-seryl-tRNA(Sec) selenium transferase</fullName>
        <ecNumber evidence="8">2.9.1.1</ecNumber>
    </recommendedName>
    <alternativeName>
        <fullName evidence="8">Selenocysteine synthase</fullName>
        <shortName evidence="8">Sec synthase</shortName>
    </alternativeName>
    <alternativeName>
        <fullName evidence="8">Selenocysteinyl-tRNA(Sec) synthase</fullName>
    </alternativeName>
</protein>
<keyword evidence="6 8" id="KW-0711">Selenium</keyword>
<evidence type="ECO:0000256" key="8">
    <source>
        <dbReference type="HAMAP-Rule" id="MF_00423"/>
    </source>
</evidence>
<sequence length="463" mass="52654">MKNLFRLIPSIHDILHSDEMQKLKQEQGLPETFLKRRVNQVVDDIREELLKNELSFESKNEALIVIQNRVVHNIKKYLSDRIEPVINGTGTILHTNLGRARLSEKAIHQVVQVAKHYSTLEFDRDSGERGSRHDLVEELIKELTGAEAAIVVNNNAASVYMVLTAFAKNHEVIVSRGELVEIGGSFRVSSIMEESGALLKEVGTTNKTHLFDYEKAINDQTSLMMKVHTSNFHMVGFTDQVTREDLVELGKDHHVMTYEDLGSGMVYDLTRHGIGKEPLVMDVLKSGIDLVSFSGDKLFGGPQVGIIAGKKQYIKQLKKHQLARVLRVDKMTYAALESTLKQWLQQDLNIPTIRDLLITREELQKRVKLFIRRYYECHHKGLTLKEIPLKSMVGGGTLPEIELDSYGVSITSRHLSATKLKSKLRNLKPRIIARVEQEQVLLDFRTITPEEEVIILKKLVEID</sequence>
<dbReference type="NCBIfam" id="TIGR00474">
    <property type="entry name" value="selA"/>
    <property type="match status" value="1"/>
</dbReference>
<evidence type="ECO:0000256" key="7">
    <source>
        <dbReference type="ARBA" id="ARBA00044507"/>
    </source>
</evidence>
<keyword evidence="2 8" id="KW-0963">Cytoplasm</keyword>
<dbReference type="InterPro" id="IPR018319">
    <property type="entry name" value="SelA-like"/>
</dbReference>
<evidence type="ECO:0000256" key="2">
    <source>
        <dbReference type="ARBA" id="ARBA00022490"/>
    </source>
</evidence>
<keyword evidence="5 8" id="KW-0648">Protein biosynthesis</keyword>
<accession>A0ABW5Q991</accession>
<comment type="caution">
    <text evidence="9">The sequence shown here is derived from an EMBL/GenBank/DDBJ whole genome shotgun (WGS) entry which is preliminary data.</text>
</comment>
<dbReference type="HAMAP" id="MF_00423">
    <property type="entry name" value="SelA"/>
    <property type="match status" value="1"/>
</dbReference>
<dbReference type="EMBL" id="JBHUMZ010000016">
    <property type="protein sequence ID" value="MFD2638446.1"/>
    <property type="molecule type" value="Genomic_DNA"/>
</dbReference>
<reference evidence="10" key="1">
    <citation type="journal article" date="2019" name="Int. J. Syst. Evol. Microbiol.">
        <title>The Global Catalogue of Microorganisms (GCM) 10K type strain sequencing project: providing services to taxonomists for standard genome sequencing and annotation.</title>
        <authorList>
            <consortium name="The Broad Institute Genomics Platform"/>
            <consortium name="The Broad Institute Genome Sequencing Center for Infectious Disease"/>
            <person name="Wu L."/>
            <person name="Ma J."/>
        </authorList>
    </citation>
    <scope>NUCLEOTIDE SEQUENCE [LARGE SCALE GENOMIC DNA]</scope>
    <source>
        <strain evidence="10">TISTR 1571</strain>
    </source>
</reference>
<gene>
    <name evidence="8 9" type="primary">selA</name>
    <name evidence="9" type="ORF">ACFSW4_06190</name>
</gene>
<dbReference type="InterPro" id="IPR004534">
    <property type="entry name" value="SelA_trans"/>
</dbReference>
<dbReference type="InterPro" id="IPR015421">
    <property type="entry name" value="PyrdxlP-dep_Trfase_major"/>
</dbReference>
<evidence type="ECO:0000313" key="9">
    <source>
        <dbReference type="EMBL" id="MFD2638446.1"/>
    </source>
</evidence>
<dbReference type="Pfam" id="PF03841">
    <property type="entry name" value="SelA"/>
    <property type="match status" value="1"/>
</dbReference>
<dbReference type="Proteomes" id="UP001597452">
    <property type="component" value="Unassembled WGS sequence"/>
</dbReference>
<dbReference type="Gene3D" id="3.40.640.10">
    <property type="entry name" value="Type I PLP-dependent aspartate aminotransferase-like (Major domain)"/>
    <property type="match status" value="1"/>
</dbReference>
<name>A0ABW5Q991_9BACI</name>
<evidence type="ECO:0000256" key="1">
    <source>
        <dbReference type="ARBA" id="ARBA00001933"/>
    </source>
</evidence>
<dbReference type="Gene3D" id="3.90.1150.180">
    <property type="match status" value="1"/>
</dbReference>
<keyword evidence="4 8" id="KW-0663">Pyridoxal phosphate</keyword>
<comment type="similarity">
    <text evidence="7 8">Belongs to the SelA family.</text>
</comment>
<keyword evidence="3 8" id="KW-0808">Transferase</keyword>